<dbReference type="PROSITE" id="PS51708">
    <property type="entry name" value="CHAD"/>
    <property type="match status" value="1"/>
</dbReference>
<dbReference type="RefSeq" id="WP_290318512.1">
    <property type="nucleotide sequence ID" value="NZ_JAUFPN010000178.1"/>
</dbReference>
<organism evidence="3 4">
    <name type="scientific">Paeniroseomonas aquatica</name>
    <dbReference type="NCBI Taxonomy" id="373043"/>
    <lineage>
        <taxon>Bacteria</taxon>
        <taxon>Pseudomonadati</taxon>
        <taxon>Pseudomonadota</taxon>
        <taxon>Alphaproteobacteria</taxon>
        <taxon>Acetobacterales</taxon>
        <taxon>Acetobacteraceae</taxon>
        <taxon>Paeniroseomonas</taxon>
    </lineage>
</organism>
<dbReference type="Pfam" id="PF05235">
    <property type="entry name" value="CHAD"/>
    <property type="match status" value="1"/>
</dbReference>
<gene>
    <name evidence="3" type="ORF">QWZ14_19605</name>
</gene>
<evidence type="ECO:0000256" key="1">
    <source>
        <dbReference type="SAM" id="MobiDB-lite"/>
    </source>
</evidence>
<dbReference type="InterPro" id="IPR038186">
    <property type="entry name" value="CHAD_dom_sf"/>
</dbReference>
<comment type="caution">
    <text evidence="3">The sequence shown here is derived from an EMBL/GenBank/DDBJ whole genome shotgun (WGS) entry which is preliminary data.</text>
</comment>
<dbReference type="PANTHER" id="PTHR39339">
    <property type="entry name" value="SLR1444 PROTEIN"/>
    <property type="match status" value="1"/>
</dbReference>
<feature type="compositionally biased region" description="Pro residues" evidence="1">
    <location>
        <begin position="95"/>
        <end position="104"/>
    </location>
</feature>
<dbReference type="EMBL" id="JAUFPN010000178">
    <property type="protein sequence ID" value="MDN3566585.1"/>
    <property type="molecule type" value="Genomic_DNA"/>
</dbReference>
<evidence type="ECO:0000313" key="3">
    <source>
        <dbReference type="EMBL" id="MDN3566585.1"/>
    </source>
</evidence>
<evidence type="ECO:0000259" key="2">
    <source>
        <dbReference type="PROSITE" id="PS51708"/>
    </source>
</evidence>
<protein>
    <submittedName>
        <fullName evidence="3">CHAD domain-containing protein</fullName>
    </submittedName>
</protein>
<dbReference type="InterPro" id="IPR007899">
    <property type="entry name" value="CHAD_dom"/>
</dbReference>
<reference evidence="4" key="1">
    <citation type="journal article" date="2019" name="Int. J. Syst. Evol. Microbiol.">
        <title>The Global Catalogue of Microorganisms (GCM) 10K type strain sequencing project: providing services to taxonomists for standard genome sequencing and annotation.</title>
        <authorList>
            <consortium name="The Broad Institute Genomics Platform"/>
            <consortium name="The Broad Institute Genome Sequencing Center for Infectious Disease"/>
            <person name="Wu L."/>
            <person name="Ma J."/>
        </authorList>
    </citation>
    <scope>NUCLEOTIDE SEQUENCE [LARGE SCALE GENOMIC DNA]</scope>
    <source>
        <strain evidence="4">CECT 7131</strain>
    </source>
</reference>
<dbReference type="Proteomes" id="UP001529369">
    <property type="component" value="Unassembled WGS sequence"/>
</dbReference>
<dbReference type="SMART" id="SM00880">
    <property type="entry name" value="CHAD"/>
    <property type="match status" value="1"/>
</dbReference>
<feature type="domain" description="CHAD" evidence="2">
    <location>
        <begin position="206"/>
        <end position="505"/>
    </location>
</feature>
<keyword evidence="4" id="KW-1185">Reference proteome</keyword>
<dbReference type="PANTHER" id="PTHR39339:SF1">
    <property type="entry name" value="CHAD DOMAIN-CONTAINING PROTEIN"/>
    <property type="match status" value="1"/>
</dbReference>
<proteinExistence type="predicted"/>
<name>A0ABT8AA90_9PROT</name>
<feature type="region of interest" description="Disordered" evidence="1">
    <location>
        <begin position="85"/>
        <end position="107"/>
    </location>
</feature>
<dbReference type="Gene3D" id="1.40.20.10">
    <property type="entry name" value="CHAD domain"/>
    <property type="match status" value="1"/>
</dbReference>
<accession>A0ABT8AA90</accession>
<sequence>MPPPAEPDPPATTPASVSLEFALDPAAAQRLPRHAAIATARAGRSRSLAEELIWLDTAEGSLAAAGLALAAPAKGERQLLRSMPAAGQAWRPGTPAEPVPPRDGLPPEDAALVPIAAFSGRRSLMQLGEVEAELLAGKLRAVAAETPVARLRLTGPAEAVLARAAALAADLHLLPATASLAEEGRALARGEAPRPRRRGAPALADAGTVEAALQAALGHLLEAMLSHAPGCRPGAGMEGVHQTRVALRRLRSVLKSFRPAAGCPAVAGFDAGLAALAGALGPARDWDVFLAGTAAAAAEAIGPDRRLAALLKAAEARRAESYDSLGRLLDGPAFPRLVLAGLSLMLLRPWREGAEADGRAALLDQPLAEFGAGLLDKRWQRLRKRGEAIEAHGAEALHEVRLDAKRLRYAAELFAPLWPGKAARRFLRRLAALQEELGVANDTAVARALVASLAPGAAAEGSRGRGGAVPGWAVGAMEGFAAGRSGRARRHALDAWDSLLQASPFWR</sequence>
<evidence type="ECO:0000313" key="4">
    <source>
        <dbReference type="Proteomes" id="UP001529369"/>
    </source>
</evidence>